<dbReference type="EMBL" id="JAAQHG020000034">
    <property type="protein sequence ID" value="KAL1583533.1"/>
    <property type="molecule type" value="Genomic_DNA"/>
</dbReference>
<evidence type="ECO:0000256" key="6">
    <source>
        <dbReference type="PIRNR" id="PIRNR000109"/>
    </source>
</evidence>
<comment type="catalytic activity">
    <reaction evidence="6">
        <text>6-phospho-D-gluconate + NADP(+) = D-ribulose 5-phosphate + CO2 + NADPH</text>
        <dbReference type="Rhea" id="RHEA:10116"/>
        <dbReference type="ChEBI" id="CHEBI:16526"/>
        <dbReference type="ChEBI" id="CHEBI:57783"/>
        <dbReference type="ChEBI" id="CHEBI:58121"/>
        <dbReference type="ChEBI" id="CHEBI:58349"/>
        <dbReference type="ChEBI" id="CHEBI:58759"/>
        <dbReference type="EC" id="1.1.1.44"/>
    </reaction>
</comment>
<dbReference type="InterPro" id="IPR008927">
    <property type="entry name" value="6-PGluconate_DH-like_C_sf"/>
</dbReference>
<reference evidence="9 10" key="1">
    <citation type="journal article" date="2020" name="Microbiol. Resour. Announc.">
        <title>Draft Genome Sequence of a Cladosporium Species Isolated from the Mesophotic Ascidian Didemnum maculosum.</title>
        <authorList>
            <person name="Gioti A."/>
            <person name="Siaperas R."/>
            <person name="Nikolaivits E."/>
            <person name="Le Goff G."/>
            <person name="Ouazzani J."/>
            <person name="Kotoulas G."/>
            <person name="Topakas E."/>
        </authorList>
    </citation>
    <scope>NUCLEOTIDE SEQUENCE [LARGE SCALE GENOMIC DNA]</scope>
    <source>
        <strain evidence="9 10">TM138-S3</strain>
    </source>
</reference>
<comment type="function">
    <text evidence="6">Catalyzes the oxidative decarboxylation of 6-phosphogluconate to ribulose 5-phosphate and CO(2), with concomitant reduction of NADP to NADPH.</text>
</comment>
<feature type="active site" description="Proton donor" evidence="7">
    <location>
        <position position="194"/>
    </location>
</feature>
<evidence type="ECO:0000256" key="4">
    <source>
        <dbReference type="ARBA" id="ARBA00023064"/>
    </source>
</evidence>
<evidence type="ECO:0000256" key="3">
    <source>
        <dbReference type="ARBA" id="ARBA00023002"/>
    </source>
</evidence>
<evidence type="ECO:0000259" key="8">
    <source>
        <dbReference type="SMART" id="SM01350"/>
    </source>
</evidence>
<evidence type="ECO:0000256" key="2">
    <source>
        <dbReference type="ARBA" id="ARBA00008419"/>
    </source>
</evidence>
<dbReference type="SUPFAM" id="SSF51735">
    <property type="entry name" value="NAD(P)-binding Rossmann-fold domains"/>
    <property type="match status" value="1"/>
</dbReference>
<feature type="domain" description="6-phosphogluconate dehydrogenase C-terminal" evidence="8">
    <location>
        <begin position="183"/>
        <end position="489"/>
    </location>
</feature>
<dbReference type="Gene3D" id="1.20.5.320">
    <property type="entry name" value="6-Phosphogluconate Dehydrogenase, domain 3"/>
    <property type="match status" value="1"/>
</dbReference>
<dbReference type="SUPFAM" id="SSF48179">
    <property type="entry name" value="6-phosphogluconate dehydrogenase C-terminal domain-like"/>
    <property type="match status" value="1"/>
</dbReference>
<dbReference type="GO" id="GO:0006098">
    <property type="term" value="P:pentose-phosphate shunt"/>
    <property type="evidence" value="ECO:0007669"/>
    <property type="project" value="UniProtKB-KW"/>
</dbReference>
<sequence length="490" mass="52711">MEITKAGVIGAGTMGGALALLLADNGVEVSVHDICESNLQKTAAAAEAAGLSARINICKDYDSLCESLGTPKVFIFSLPNGRPGDSVVKTLEKYVTKGDIVIDASNENWKVTQARQQILSKYGVAYIGLGVSGGSYGARNGPSMMPGGEKWAVDMVLPMLTRMAARDDHGRPCVANIGTGGSGHFVKMIHNGIEHGIMSALCEAWEIMDQTLGMDGEEIGAIFDSWNTKGGLKGNFLVEISGSICRTKSSSGAGYMLHDIRDAVVQDANDSEGTGSWANVQSVESHVPAPSLTAAHYLRIASSQVEQRLFINTSLDITPPKREKVTGAERSAVLQELADAVYGTTLLCFVQGLDVLERESMNQNWGIDIPRVLEIWRAGCIIKSDALLDMLHASYLESPQTPLLCRPQIAQDVKRCQPALKKIVLRSIESDARVPCLSGTLEYLKYIGGVDLPTSFTEAQLDCFGAHGYDLKSEPVRHLLKGSYHHAWSG</sequence>
<dbReference type="InterPro" id="IPR006183">
    <property type="entry name" value="Pgluconate_DH"/>
</dbReference>
<comment type="pathway">
    <text evidence="1 6">Carbohydrate degradation; pentose phosphate pathway; D-ribulose 5-phosphate from D-glucose 6-phosphate (oxidative stage): step 3/3.</text>
</comment>
<evidence type="ECO:0000256" key="1">
    <source>
        <dbReference type="ARBA" id="ARBA00004874"/>
    </source>
</evidence>
<dbReference type="InterPro" id="IPR036291">
    <property type="entry name" value="NAD(P)-bd_dom_sf"/>
</dbReference>
<dbReference type="PIRSF" id="PIRSF000109">
    <property type="entry name" value="6PGD"/>
    <property type="match status" value="1"/>
</dbReference>
<comment type="similarity">
    <text evidence="2 6">Belongs to the 6-phosphogluconate dehydrogenase family.</text>
</comment>
<dbReference type="RefSeq" id="XP_069226640.1">
    <property type="nucleotide sequence ID" value="XM_069376325.1"/>
</dbReference>
<keyword evidence="3 6" id="KW-0560">Oxidoreductase</keyword>
<dbReference type="Gene3D" id="1.10.1040.10">
    <property type="entry name" value="N-(1-d-carboxylethyl)-l-norvaline Dehydrogenase, domain 2"/>
    <property type="match status" value="1"/>
</dbReference>
<dbReference type="SMART" id="SM01350">
    <property type="entry name" value="6PGD"/>
    <property type="match status" value="1"/>
</dbReference>
<dbReference type="InterPro" id="IPR006114">
    <property type="entry name" value="6PGDH_C"/>
</dbReference>
<comment type="caution">
    <text evidence="9">The sequence shown here is derived from an EMBL/GenBank/DDBJ whole genome shotgun (WGS) entry which is preliminary data.</text>
</comment>
<dbReference type="InterPro" id="IPR013328">
    <property type="entry name" value="6PGD_dom2"/>
</dbReference>
<feature type="active site" description="Proton acceptor" evidence="7">
    <location>
        <position position="187"/>
    </location>
</feature>
<gene>
    <name evidence="9" type="ORF">WHR41_07721</name>
</gene>
<organism evidence="9 10">
    <name type="scientific">Cladosporium halotolerans</name>
    <dbReference type="NCBI Taxonomy" id="1052096"/>
    <lineage>
        <taxon>Eukaryota</taxon>
        <taxon>Fungi</taxon>
        <taxon>Dikarya</taxon>
        <taxon>Ascomycota</taxon>
        <taxon>Pezizomycotina</taxon>
        <taxon>Dothideomycetes</taxon>
        <taxon>Dothideomycetidae</taxon>
        <taxon>Cladosporiales</taxon>
        <taxon>Cladosporiaceae</taxon>
        <taxon>Cladosporium</taxon>
    </lineage>
</organism>
<keyword evidence="4" id="KW-0311">Gluconate utilization</keyword>
<name>A0AB34KJP1_9PEZI</name>
<dbReference type="InterPro" id="IPR006113">
    <property type="entry name" value="6PGDH_Gnd/GntZ"/>
</dbReference>
<dbReference type="Pfam" id="PF03446">
    <property type="entry name" value="NAD_binding_2"/>
    <property type="match status" value="1"/>
</dbReference>
<evidence type="ECO:0000313" key="9">
    <source>
        <dbReference type="EMBL" id="KAL1583533.1"/>
    </source>
</evidence>
<dbReference type="GO" id="GO:0050661">
    <property type="term" value="F:NADP binding"/>
    <property type="evidence" value="ECO:0007669"/>
    <property type="project" value="InterPro"/>
</dbReference>
<dbReference type="AlphaFoldDB" id="A0AB34KJP1"/>
<dbReference type="GO" id="GO:0019521">
    <property type="term" value="P:D-gluconate metabolic process"/>
    <property type="evidence" value="ECO:0007669"/>
    <property type="project" value="UniProtKB-KW"/>
</dbReference>
<comment type="subunit">
    <text evidence="6">Homodimer.</text>
</comment>
<dbReference type="GO" id="GO:0004616">
    <property type="term" value="F:phosphogluconate dehydrogenase (decarboxylating) activity"/>
    <property type="evidence" value="ECO:0007669"/>
    <property type="project" value="UniProtKB-EC"/>
</dbReference>
<accession>A0AB34KJP1</accession>
<dbReference type="Pfam" id="PF00393">
    <property type="entry name" value="6PGD"/>
    <property type="match status" value="1"/>
</dbReference>
<dbReference type="InterPro" id="IPR006115">
    <property type="entry name" value="6PGDH_NADP-bd"/>
</dbReference>
<dbReference type="Proteomes" id="UP000803884">
    <property type="component" value="Unassembled WGS sequence"/>
</dbReference>
<keyword evidence="6" id="KW-0521">NADP</keyword>
<proteinExistence type="inferred from homology"/>
<evidence type="ECO:0000256" key="5">
    <source>
        <dbReference type="ARBA" id="ARBA00023126"/>
    </source>
</evidence>
<dbReference type="PRINTS" id="PR00076">
    <property type="entry name" value="6PGDHDRGNASE"/>
</dbReference>
<dbReference type="GeneID" id="96009163"/>
<evidence type="ECO:0000313" key="10">
    <source>
        <dbReference type="Proteomes" id="UP000803884"/>
    </source>
</evidence>
<keyword evidence="5 6" id="KW-0570">Pentose shunt</keyword>
<dbReference type="PANTHER" id="PTHR11811">
    <property type="entry name" value="6-PHOSPHOGLUCONATE DEHYDROGENASE"/>
    <property type="match status" value="1"/>
</dbReference>
<evidence type="ECO:0000256" key="7">
    <source>
        <dbReference type="PIRSR" id="PIRSR000109-1"/>
    </source>
</evidence>
<keyword evidence="10" id="KW-1185">Reference proteome</keyword>
<dbReference type="Gene3D" id="3.40.50.720">
    <property type="entry name" value="NAD(P)-binding Rossmann-like Domain"/>
    <property type="match status" value="1"/>
</dbReference>
<protein>
    <recommendedName>
        <fullName evidence="6">6-phosphogluconate dehydrogenase, decarboxylating</fullName>
        <ecNumber evidence="6">1.1.1.44</ecNumber>
    </recommendedName>
</protein>
<dbReference type="EC" id="1.1.1.44" evidence="6"/>